<keyword evidence="1" id="KW-0472">Membrane</keyword>
<protein>
    <submittedName>
        <fullName evidence="2">DUF2244 domain-containing protein</fullName>
    </submittedName>
</protein>
<keyword evidence="1" id="KW-1133">Transmembrane helix</keyword>
<organism evidence="2 3">
    <name type="scientific">Azospirillum cavernae</name>
    <dbReference type="NCBI Taxonomy" id="2320860"/>
    <lineage>
        <taxon>Bacteria</taxon>
        <taxon>Pseudomonadati</taxon>
        <taxon>Pseudomonadota</taxon>
        <taxon>Alphaproteobacteria</taxon>
        <taxon>Rhodospirillales</taxon>
        <taxon>Azospirillaceae</taxon>
        <taxon>Azospirillum</taxon>
    </lineage>
</organism>
<dbReference type="AlphaFoldDB" id="A0A418VST8"/>
<gene>
    <name evidence="2" type="ORF">D3877_22525</name>
</gene>
<evidence type="ECO:0000313" key="3">
    <source>
        <dbReference type="Proteomes" id="UP000283458"/>
    </source>
</evidence>
<sequence>MPGIHPIPAASALSDADPLFDALLTPNDSGTRHGRVIFAAVLVAYAAITLTAWLWLGAWPMAAYGLLVAAFVGWSLIGDSRRRRMSERIRVWPDRTRVEQTDSAGRRSVSDWQTSWLRVAVEADGSAGPRLTLGSHGRRISVGGFLTADERLELATALKAELAKASNRLNGVWTPTPVAPVAHAAALPASER</sequence>
<proteinExistence type="predicted"/>
<feature type="transmembrane region" description="Helical" evidence="1">
    <location>
        <begin position="61"/>
        <end position="78"/>
    </location>
</feature>
<reference evidence="2 3" key="1">
    <citation type="submission" date="2018-09" db="EMBL/GenBank/DDBJ databases">
        <authorList>
            <person name="Zhu H."/>
        </authorList>
    </citation>
    <scope>NUCLEOTIDE SEQUENCE [LARGE SCALE GENOMIC DNA]</scope>
    <source>
        <strain evidence="2 3">K2W22B-5</strain>
    </source>
</reference>
<dbReference type="InterPro" id="IPR019253">
    <property type="entry name" value="DUF2244_TM"/>
</dbReference>
<dbReference type="RefSeq" id="WP_119832994.1">
    <property type="nucleotide sequence ID" value="NZ_QYUL01000003.1"/>
</dbReference>
<evidence type="ECO:0000256" key="1">
    <source>
        <dbReference type="SAM" id="Phobius"/>
    </source>
</evidence>
<dbReference type="Pfam" id="PF10003">
    <property type="entry name" value="DUF2244"/>
    <property type="match status" value="1"/>
</dbReference>
<comment type="caution">
    <text evidence="2">The sequence shown here is derived from an EMBL/GenBank/DDBJ whole genome shotgun (WGS) entry which is preliminary data.</text>
</comment>
<evidence type="ECO:0000313" key="2">
    <source>
        <dbReference type="EMBL" id="RJF79538.1"/>
    </source>
</evidence>
<keyword evidence="1" id="KW-0812">Transmembrane</keyword>
<dbReference type="OrthoDB" id="9808190at2"/>
<dbReference type="EMBL" id="QYUL01000003">
    <property type="protein sequence ID" value="RJF79538.1"/>
    <property type="molecule type" value="Genomic_DNA"/>
</dbReference>
<feature type="transmembrane region" description="Helical" evidence="1">
    <location>
        <begin position="36"/>
        <end position="55"/>
    </location>
</feature>
<dbReference type="Proteomes" id="UP000283458">
    <property type="component" value="Unassembled WGS sequence"/>
</dbReference>
<accession>A0A418VST8</accession>
<keyword evidence="3" id="KW-1185">Reference proteome</keyword>
<name>A0A418VST8_9PROT</name>